<evidence type="ECO:0000256" key="3">
    <source>
        <dbReference type="ARBA" id="ARBA00022679"/>
    </source>
</evidence>
<dbReference type="CDD" id="cd16664">
    <property type="entry name" value="RING-Ubox_PUB"/>
    <property type="match status" value="1"/>
</dbReference>
<dbReference type="Proteomes" id="UP001396334">
    <property type="component" value="Unassembled WGS sequence"/>
</dbReference>
<sequence length="417" mass="45863">MPGTTIEPLDLVALQIPYHFRCPISLELMRDPVTVSTGQTYDRSSIESWVATGNTTCPVTRVPLTDFTFIPNHTLRRLIQDWCVANQAFGVQRIPTPKQPADPTLVRTLLGQASSVSSPFQSRLSALRRLKGLARDSDKNRCVISSHNARELLINVLFADTGSGSSELNVEALAVLVMFQLSESECESIASDPDRVIYLSHMLFHSSIEVRVNSASLIEIVLSGTRSSELRAQISNVDEIFEGVTDMLRNLNSYPRALKTSIRALFALCLLKQTRHKAVQAGAPETLIDRLADLDKCEAERALATIELLCRIPSGCSAFASHALTVPLLVKTILKISDRATEYAAGALMALCSDSEQCQREAVNAGVLTQLLLLVQSDCTERAKRKAQMLLKLLRDSWPEDSMGNSDDFACSEIVPF</sequence>
<comment type="function">
    <text evidence="5">Functions as an E3 ubiquitin ligase.</text>
</comment>
<dbReference type="InterPro" id="IPR045210">
    <property type="entry name" value="RING-Ubox_PUB"/>
</dbReference>
<dbReference type="EC" id="2.3.2.27" evidence="5"/>
<comment type="caution">
    <text evidence="7">The sequence shown here is derived from an EMBL/GenBank/DDBJ whole genome shotgun (WGS) entry which is preliminary data.</text>
</comment>
<keyword evidence="8" id="KW-1185">Reference proteome</keyword>
<comment type="catalytic activity">
    <reaction evidence="1 5">
        <text>S-ubiquitinyl-[E2 ubiquitin-conjugating enzyme]-L-cysteine + [acceptor protein]-L-lysine = [E2 ubiquitin-conjugating enzyme]-L-cysteine + N(6)-ubiquitinyl-[acceptor protein]-L-lysine.</text>
        <dbReference type="EC" id="2.3.2.27"/>
    </reaction>
</comment>
<evidence type="ECO:0000313" key="8">
    <source>
        <dbReference type="Proteomes" id="UP001396334"/>
    </source>
</evidence>
<comment type="pathway">
    <text evidence="2 5">Protein modification; protein ubiquitination.</text>
</comment>
<keyword evidence="4 5" id="KW-0833">Ubl conjugation pathway</keyword>
<dbReference type="SUPFAM" id="SSF57850">
    <property type="entry name" value="RING/U-box"/>
    <property type="match status" value="1"/>
</dbReference>
<organism evidence="7 8">
    <name type="scientific">Hibiscus sabdariffa</name>
    <name type="common">roselle</name>
    <dbReference type="NCBI Taxonomy" id="183260"/>
    <lineage>
        <taxon>Eukaryota</taxon>
        <taxon>Viridiplantae</taxon>
        <taxon>Streptophyta</taxon>
        <taxon>Embryophyta</taxon>
        <taxon>Tracheophyta</taxon>
        <taxon>Spermatophyta</taxon>
        <taxon>Magnoliopsida</taxon>
        <taxon>eudicotyledons</taxon>
        <taxon>Gunneridae</taxon>
        <taxon>Pentapetalae</taxon>
        <taxon>rosids</taxon>
        <taxon>malvids</taxon>
        <taxon>Malvales</taxon>
        <taxon>Malvaceae</taxon>
        <taxon>Malvoideae</taxon>
        <taxon>Hibiscus</taxon>
    </lineage>
</organism>
<feature type="domain" description="U-box" evidence="6">
    <location>
        <begin position="15"/>
        <end position="89"/>
    </location>
</feature>
<dbReference type="InterPro" id="IPR013083">
    <property type="entry name" value="Znf_RING/FYVE/PHD"/>
</dbReference>
<dbReference type="SUPFAM" id="SSF48371">
    <property type="entry name" value="ARM repeat"/>
    <property type="match status" value="1"/>
</dbReference>
<proteinExistence type="predicted"/>
<reference evidence="7 8" key="1">
    <citation type="journal article" date="2024" name="G3 (Bethesda)">
        <title>Genome assembly of Hibiscus sabdariffa L. provides insights into metabolisms of medicinal natural products.</title>
        <authorList>
            <person name="Kim T."/>
        </authorList>
    </citation>
    <scope>NUCLEOTIDE SEQUENCE [LARGE SCALE GENOMIC DNA]</scope>
    <source>
        <strain evidence="7">TK-2024</strain>
        <tissue evidence="7">Old leaves</tissue>
    </source>
</reference>
<gene>
    <name evidence="7" type="ORF">V6N11_072614</name>
</gene>
<dbReference type="Pfam" id="PF25598">
    <property type="entry name" value="ARM_PUB"/>
    <property type="match status" value="1"/>
</dbReference>
<dbReference type="Gene3D" id="3.30.40.10">
    <property type="entry name" value="Zinc/RING finger domain, C3HC4 (zinc finger)"/>
    <property type="match status" value="1"/>
</dbReference>
<dbReference type="PANTHER" id="PTHR22849">
    <property type="entry name" value="WDSAM1 PROTEIN"/>
    <property type="match status" value="1"/>
</dbReference>
<dbReference type="InterPro" id="IPR003613">
    <property type="entry name" value="Ubox_domain"/>
</dbReference>
<dbReference type="EMBL" id="JBBPBN010000003">
    <property type="protein sequence ID" value="KAK9044303.1"/>
    <property type="molecule type" value="Genomic_DNA"/>
</dbReference>
<dbReference type="InterPro" id="IPR058678">
    <property type="entry name" value="ARM_PUB"/>
</dbReference>
<evidence type="ECO:0000259" key="6">
    <source>
        <dbReference type="PROSITE" id="PS51698"/>
    </source>
</evidence>
<evidence type="ECO:0000256" key="5">
    <source>
        <dbReference type="RuleBase" id="RU369093"/>
    </source>
</evidence>
<evidence type="ECO:0000256" key="1">
    <source>
        <dbReference type="ARBA" id="ARBA00000900"/>
    </source>
</evidence>
<evidence type="ECO:0000256" key="2">
    <source>
        <dbReference type="ARBA" id="ARBA00004906"/>
    </source>
</evidence>
<dbReference type="InterPro" id="IPR016024">
    <property type="entry name" value="ARM-type_fold"/>
</dbReference>
<keyword evidence="3 5" id="KW-0808">Transferase</keyword>
<name>A0ABR2U4C9_9ROSI</name>
<dbReference type="Pfam" id="PF04564">
    <property type="entry name" value="U-box"/>
    <property type="match status" value="1"/>
</dbReference>
<dbReference type="PANTHER" id="PTHR22849:SF112">
    <property type="entry name" value="U-BOX DOMAIN-CONTAINING PROTEIN 26"/>
    <property type="match status" value="1"/>
</dbReference>
<dbReference type="InterPro" id="IPR045185">
    <property type="entry name" value="PUB22/23/24-like"/>
</dbReference>
<dbReference type="PROSITE" id="PS51698">
    <property type="entry name" value="U_BOX"/>
    <property type="match status" value="1"/>
</dbReference>
<dbReference type="InterPro" id="IPR011989">
    <property type="entry name" value="ARM-like"/>
</dbReference>
<dbReference type="SMART" id="SM00504">
    <property type="entry name" value="Ubox"/>
    <property type="match status" value="1"/>
</dbReference>
<dbReference type="Gene3D" id="1.25.10.10">
    <property type="entry name" value="Leucine-rich Repeat Variant"/>
    <property type="match status" value="1"/>
</dbReference>
<accession>A0ABR2U4C9</accession>
<evidence type="ECO:0000256" key="4">
    <source>
        <dbReference type="ARBA" id="ARBA00022786"/>
    </source>
</evidence>
<protein>
    <recommendedName>
        <fullName evidence="5 6">U-box domain-containing protein</fullName>
        <ecNumber evidence="5">2.3.2.27</ecNumber>
    </recommendedName>
    <alternativeName>
        <fullName evidence="5">RING-type E3 ubiquitin transferase PUB</fullName>
    </alternativeName>
</protein>
<evidence type="ECO:0000313" key="7">
    <source>
        <dbReference type="EMBL" id="KAK9044303.1"/>
    </source>
</evidence>